<organism evidence="1">
    <name type="scientific">Pseudodiaptomus poplesia</name>
    <dbReference type="NCBI Taxonomy" id="213370"/>
    <lineage>
        <taxon>Eukaryota</taxon>
        <taxon>Metazoa</taxon>
        <taxon>Ecdysozoa</taxon>
        <taxon>Arthropoda</taxon>
        <taxon>Crustacea</taxon>
        <taxon>Multicrustacea</taxon>
        <taxon>Hexanauplia</taxon>
        <taxon>Copepoda</taxon>
        <taxon>Calanoida</taxon>
        <taxon>Pseudodiaptomidae</taxon>
        <taxon>Pseudodiaptomus</taxon>
    </lineage>
</organism>
<reference evidence="1" key="1">
    <citation type="journal article" date="2017" name="Aquat. Toxicol.">
        <title>Spliced leader-based analyses reveal the effects of polycyclic aromatic hydrocarbons on gene expression in the copepod Pseudodiaptomus poplesia.</title>
        <authorList>
            <person name="Zhuang Y."/>
            <person name="Yang F."/>
            <person name="Xu D."/>
            <person name="Chen H."/>
            <person name="Zhang H."/>
            <person name="Liu G."/>
        </authorList>
    </citation>
    <scope>NUCLEOTIDE SEQUENCE</scope>
</reference>
<evidence type="ECO:0000313" key="1">
    <source>
        <dbReference type="EMBL" id="AQS22630.1"/>
    </source>
</evidence>
<dbReference type="AlphaFoldDB" id="A0A1S6GLC0"/>
<protein>
    <submittedName>
        <fullName evidence="1">Uncharacterized protein</fullName>
    </submittedName>
</protein>
<proteinExistence type="evidence at transcript level"/>
<name>A0A1S6GLC0_9MAXI</name>
<dbReference type="EMBL" id="KY314196">
    <property type="protein sequence ID" value="AQS22630.1"/>
    <property type="molecule type" value="mRNA"/>
</dbReference>
<accession>A0A1S6GLC0</accession>
<sequence length="133" mass="14482">MQLAEAQTARDRLLRGVTVTIGKVGVEALLEDTKMAMGQIEATKIIAISRGIDSRTEEIGNKMAVTDIKMAGTNNKERWEVVPVQVTCFKPALTSVPAFLRAFSGLVCRAALNAALAENRAAQSNFSHKIKYF</sequence>